<evidence type="ECO:0000313" key="3">
    <source>
        <dbReference type="Proteomes" id="UP001229421"/>
    </source>
</evidence>
<comment type="caution">
    <text evidence="2">The sequence shown here is derived from an EMBL/GenBank/DDBJ whole genome shotgun (WGS) entry which is preliminary data.</text>
</comment>
<dbReference type="EMBL" id="JAUHHV010000001">
    <property type="protein sequence ID" value="KAK1436203.1"/>
    <property type="molecule type" value="Genomic_DNA"/>
</dbReference>
<evidence type="ECO:0000313" key="2">
    <source>
        <dbReference type="EMBL" id="KAK1436203.1"/>
    </source>
</evidence>
<organism evidence="2 3">
    <name type="scientific">Tagetes erecta</name>
    <name type="common">African marigold</name>
    <dbReference type="NCBI Taxonomy" id="13708"/>
    <lineage>
        <taxon>Eukaryota</taxon>
        <taxon>Viridiplantae</taxon>
        <taxon>Streptophyta</taxon>
        <taxon>Embryophyta</taxon>
        <taxon>Tracheophyta</taxon>
        <taxon>Spermatophyta</taxon>
        <taxon>Magnoliopsida</taxon>
        <taxon>eudicotyledons</taxon>
        <taxon>Gunneridae</taxon>
        <taxon>Pentapetalae</taxon>
        <taxon>asterids</taxon>
        <taxon>campanulids</taxon>
        <taxon>Asterales</taxon>
        <taxon>Asteraceae</taxon>
        <taxon>Asteroideae</taxon>
        <taxon>Heliantheae alliance</taxon>
        <taxon>Tageteae</taxon>
        <taxon>Tagetes</taxon>
    </lineage>
</organism>
<reference evidence="2" key="1">
    <citation type="journal article" date="2023" name="bioRxiv">
        <title>Improved chromosome-level genome assembly for marigold (Tagetes erecta).</title>
        <authorList>
            <person name="Jiang F."/>
            <person name="Yuan L."/>
            <person name="Wang S."/>
            <person name="Wang H."/>
            <person name="Xu D."/>
            <person name="Wang A."/>
            <person name="Fan W."/>
        </authorList>
    </citation>
    <scope>NUCLEOTIDE SEQUENCE</scope>
    <source>
        <strain evidence="2">WSJ</strain>
        <tissue evidence="2">Leaf</tissue>
    </source>
</reference>
<dbReference type="AlphaFoldDB" id="A0AAD8P7C1"/>
<gene>
    <name evidence="2" type="ORF">QVD17_01981</name>
</gene>
<dbReference type="Proteomes" id="UP001229421">
    <property type="component" value="Unassembled WGS sequence"/>
</dbReference>
<feature type="compositionally biased region" description="Acidic residues" evidence="1">
    <location>
        <begin position="256"/>
        <end position="268"/>
    </location>
</feature>
<protein>
    <submittedName>
        <fullName evidence="2">Uncharacterized protein</fullName>
    </submittedName>
</protein>
<accession>A0AAD8P7C1</accession>
<proteinExistence type="predicted"/>
<feature type="region of interest" description="Disordered" evidence="1">
    <location>
        <begin position="209"/>
        <end position="288"/>
    </location>
</feature>
<evidence type="ECO:0000256" key="1">
    <source>
        <dbReference type="SAM" id="MobiDB-lite"/>
    </source>
</evidence>
<dbReference type="PANTHER" id="PTHR33623">
    <property type="entry name" value="OS04G0572500 PROTEIN"/>
    <property type="match status" value="1"/>
</dbReference>
<feature type="compositionally biased region" description="Low complexity" evidence="1">
    <location>
        <begin position="115"/>
        <end position="132"/>
    </location>
</feature>
<dbReference type="PANTHER" id="PTHR33623:SF4">
    <property type="entry name" value="DUF4378 DOMAIN-CONTAINING PROTEIN"/>
    <property type="match status" value="1"/>
</dbReference>
<name>A0AAD8P7C1_TARER</name>
<feature type="compositionally biased region" description="Low complexity" evidence="1">
    <location>
        <begin position="212"/>
        <end position="226"/>
    </location>
</feature>
<feature type="region of interest" description="Disordered" evidence="1">
    <location>
        <begin position="115"/>
        <end position="134"/>
    </location>
</feature>
<sequence>MASFSNDSRIMKIKKPLPKPQMLRDYLLDDMSSCSSNGFRSYPRHRQCCTTVRFLVETDLSYNHRTSNFKPKQSSLLQKASNAMIHVFKRLPFTGNVNLLPRSLSRKLLKRNLSKNTNTNTHQLNQPNNNNNDVKRLKSFGDLLKENESYEFTPSRVSAVVTATTTTELTKSTSDGFTAGNCTEVDLGQNDVVDEIMVDKKMTNETRVDSDTTTATATSTTTTTATNYSDSAGNAKKWHDKHDEQFSPVSVMDFPTDNDDDVDEDDEVSSGLSRKYLDVKGTKPSSHKTRVSDRVSQLEPVKLEDRIALSVLESPTTTFLDFEEQENQIEKKAMALLQLMKSTVSSHYSLKCEVVENVLLGYFIENALEENVSDYEMLEMAKKWIDGQEQDIFLDWECNNNRERYLRDMEKGVNWSKYGLQLEKDRVVMEMECCLAFPLSYNIAFDQYSSSEEARGAGIGSIVPMNKALLDSKLTVKVRQFNFLNGDTKRLLSINPTIANCACENADCFFW</sequence>
<keyword evidence="3" id="KW-1185">Reference proteome</keyword>